<evidence type="ECO:0000313" key="2">
    <source>
        <dbReference type="EMBL" id="WWD06441.1"/>
    </source>
</evidence>
<reference evidence="2 3" key="1">
    <citation type="submission" date="2024-01" db="EMBL/GenBank/DDBJ databases">
        <title>Comparative genomics of Cryptococcus and Kwoniella reveals pathogenesis evolution and contrasting modes of karyotype evolution via chromosome fusion or intercentromeric recombination.</title>
        <authorList>
            <person name="Coelho M.A."/>
            <person name="David-Palma M."/>
            <person name="Shea T."/>
            <person name="Bowers K."/>
            <person name="McGinley-Smith S."/>
            <person name="Mohammad A.W."/>
            <person name="Gnirke A."/>
            <person name="Yurkov A.M."/>
            <person name="Nowrousian M."/>
            <person name="Sun S."/>
            <person name="Cuomo C.A."/>
            <person name="Heitman J."/>
        </authorList>
    </citation>
    <scope>NUCLEOTIDE SEQUENCE [LARGE SCALE GENOMIC DNA]</scope>
    <source>
        <strain evidence="2 3">PYCC6329</strain>
    </source>
</reference>
<gene>
    <name evidence="2" type="ORF">V865_004531</name>
</gene>
<feature type="compositionally biased region" description="Low complexity" evidence="1">
    <location>
        <begin position="1"/>
        <end position="27"/>
    </location>
</feature>
<dbReference type="EMBL" id="CP144089">
    <property type="protein sequence ID" value="WWD06441.1"/>
    <property type="molecule type" value="Genomic_DNA"/>
</dbReference>
<evidence type="ECO:0000256" key="1">
    <source>
        <dbReference type="SAM" id="MobiDB-lite"/>
    </source>
</evidence>
<proteinExistence type="predicted"/>
<feature type="compositionally biased region" description="Low complexity" evidence="1">
    <location>
        <begin position="110"/>
        <end position="129"/>
    </location>
</feature>
<dbReference type="GeneID" id="91103332"/>
<sequence length="167" mass="18037">MVNFRGRSVFPSPSSPSISSRAGSIGPNSQTHGSLPSNIDLSWFDRHRLSSSATSAFNQFRTKLARGIAPRGFYQPSYSKSDYNSLPSTGPSLPIHGDIYIYPSRDSDSSSDSSDPPSEADASSTSSGAPYQIDDRSALTPYSRQSPFFRPNRPSGILNAYNGGRHP</sequence>
<dbReference type="Proteomes" id="UP001358614">
    <property type="component" value="Chromosome 1"/>
</dbReference>
<name>A0AAX4KIX9_9TREE</name>
<keyword evidence="3" id="KW-1185">Reference proteome</keyword>
<feature type="region of interest" description="Disordered" evidence="1">
    <location>
        <begin position="79"/>
        <end position="167"/>
    </location>
</feature>
<dbReference type="AlphaFoldDB" id="A0AAX4KIX9"/>
<dbReference type="RefSeq" id="XP_066084408.1">
    <property type="nucleotide sequence ID" value="XM_066228311.1"/>
</dbReference>
<protein>
    <recommendedName>
        <fullName evidence="4">Mso1 N-terminal domain-containing protein</fullName>
    </recommendedName>
</protein>
<feature type="region of interest" description="Disordered" evidence="1">
    <location>
        <begin position="1"/>
        <end position="37"/>
    </location>
</feature>
<feature type="compositionally biased region" description="Polar residues" evidence="1">
    <location>
        <begin position="28"/>
        <end position="37"/>
    </location>
</feature>
<organism evidence="2 3">
    <name type="scientific">Kwoniella europaea PYCC6329</name>
    <dbReference type="NCBI Taxonomy" id="1423913"/>
    <lineage>
        <taxon>Eukaryota</taxon>
        <taxon>Fungi</taxon>
        <taxon>Dikarya</taxon>
        <taxon>Basidiomycota</taxon>
        <taxon>Agaricomycotina</taxon>
        <taxon>Tremellomycetes</taxon>
        <taxon>Tremellales</taxon>
        <taxon>Cryptococcaceae</taxon>
        <taxon>Kwoniella</taxon>
    </lineage>
</organism>
<dbReference type="KEGG" id="ker:91103332"/>
<evidence type="ECO:0000313" key="3">
    <source>
        <dbReference type="Proteomes" id="UP001358614"/>
    </source>
</evidence>
<feature type="compositionally biased region" description="Polar residues" evidence="1">
    <location>
        <begin position="79"/>
        <end position="91"/>
    </location>
</feature>
<evidence type="ECO:0008006" key="4">
    <source>
        <dbReference type="Google" id="ProtNLM"/>
    </source>
</evidence>
<accession>A0AAX4KIX9</accession>